<keyword evidence="2" id="KW-1185">Reference proteome</keyword>
<gene>
    <name evidence="1" type="ORF">POCTA_138.1.T0600007</name>
</gene>
<sequence length="60" mass="7177">MLNQYYITSRIHETHCYSQLNMNSTMRTEVMHIVFWYSKQSYVLILSLSFRTGKVEVLNA</sequence>
<dbReference type="AlphaFoldDB" id="A0A8S1V667"/>
<dbReference type="Proteomes" id="UP000683925">
    <property type="component" value="Unassembled WGS sequence"/>
</dbReference>
<dbReference type="EMBL" id="CAJJDP010000059">
    <property type="protein sequence ID" value="CAD8172245.1"/>
    <property type="molecule type" value="Genomic_DNA"/>
</dbReference>
<proteinExistence type="predicted"/>
<organism evidence="1 2">
    <name type="scientific">Paramecium octaurelia</name>
    <dbReference type="NCBI Taxonomy" id="43137"/>
    <lineage>
        <taxon>Eukaryota</taxon>
        <taxon>Sar</taxon>
        <taxon>Alveolata</taxon>
        <taxon>Ciliophora</taxon>
        <taxon>Intramacronucleata</taxon>
        <taxon>Oligohymenophorea</taxon>
        <taxon>Peniculida</taxon>
        <taxon>Parameciidae</taxon>
        <taxon>Paramecium</taxon>
    </lineage>
</organism>
<evidence type="ECO:0000313" key="2">
    <source>
        <dbReference type="Proteomes" id="UP000683925"/>
    </source>
</evidence>
<accession>A0A8S1V667</accession>
<name>A0A8S1V667_PAROT</name>
<evidence type="ECO:0000313" key="1">
    <source>
        <dbReference type="EMBL" id="CAD8172245.1"/>
    </source>
</evidence>
<reference evidence="1" key="1">
    <citation type="submission" date="2021-01" db="EMBL/GenBank/DDBJ databases">
        <authorList>
            <consortium name="Genoscope - CEA"/>
            <person name="William W."/>
        </authorList>
    </citation>
    <scope>NUCLEOTIDE SEQUENCE</scope>
</reference>
<protein>
    <submittedName>
        <fullName evidence="1">Uncharacterized protein</fullName>
    </submittedName>
</protein>
<comment type="caution">
    <text evidence="1">The sequence shown here is derived from an EMBL/GenBank/DDBJ whole genome shotgun (WGS) entry which is preliminary data.</text>
</comment>